<organism evidence="2 3">
    <name type="scientific">Lobosporangium transversale</name>
    <dbReference type="NCBI Taxonomy" id="64571"/>
    <lineage>
        <taxon>Eukaryota</taxon>
        <taxon>Fungi</taxon>
        <taxon>Fungi incertae sedis</taxon>
        <taxon>Mucoromycota</taxon>
        <taxon>Mortierellomycotina</taxon>
        <taxon>Mortierellomycetes</taxon>
        <taxon>Mortierellales</taxon>
        <taxon>Mortierellaceae</taxon>
        <taxon>Lobosporangium</taxon>
    </lineage>
</organism>
<dbReference type="Pfam" id="PF03644">
    <property type="entry name" value="Glyco_hydro_85"/>
    <property type="match status" value="1"/>
</dbReference>
<dbReference type="PANTHER" id="PTHR13246:SF1">
    <property type="entry name" value="CYTOSOLIC ENDO-BETA-N-ACETYLGLUCOSAMINIDASE"/>
    <property type="match status" value="1"/>
</dbReference>
<gene>
    <name evidence="2" type="ORF">BCR41DRAFT_379252</name>
</gene>
<evidence type="ECO:0000259" key="1">
    <source>
        <dbReference type="Pfam" id="PF03644"/>
    </source>
</evidence>
<dbReference type="Proteomes" id="UP000193648">
    <property type="component" value="Unassembled WGS sequence"/>
</dbReference>
<keyword evidence="3" id="KW-1185">Reference proteome</keyword>
<dbReference type="AlphaFoldDB" id="A0A1Y2G762"/>
<dbReference type="RefSeq" id="XP_021875931.1">
    <property type="nucleotide sequence ID" value="XM_022027202.1"/>
</dbReference>
<dbReference type="GO" id="GO:0005829">
    <property type="term" value="C:cytosol"/>
    <property type="evidence" value="ECO:0007669"/>
    <property type="project" value="UniProtKB-SubCell"/>
</dbReference>
<name>A0A1Y2G762_9FUNG</name>
<dbReference type="InParanoid" id="A0A1Y2G762"/>
<evidence type="ECO:0000313" key="3">
    <source>
        <dbReference type="Proteomes" id="UP000193648"/>
    </source>
</evidence>
<dbReference type="STRING" id="64571.A0A1Y2G762"/>
<dbReference type="GeneID" id="33569045"/>
<keyword evidence="2" id="KW-0378">Hydrolase</keyword>
<dbReference type="GO" id="GO:0033925">
    <property type="term" value="F:mannosyl-glycoprotein endo-beta-N-acetylglucosaminidase activity"/>
    <property type="evidence" value="ECO:0007669"/>
    <property type="project" value="UniProtKB-EC"/>
</dbReference>
<protein>
    <submittedName>
        <fullName evidence="2">Glycoside hydrolase</fullName>
    </submittedName>
</protein>
<comment type="caution">
    <text evidence="2">The sequence shown here is derived from an EMBL/GenBank/DDBJ whole genome shotgun (WGS) entry which is preliminary data.</text>
</comment>
<feature type="domain" description="Cytosolic endo-beta-N-acetylglucosaminidase TIM barrel" evidence="1">
    <location>
        <begin position="62"/>
        <end position="369"/>
    </location>
</feature>
<dbReference type="Gene3D" id="3.20.20.80">
    <property type="entry name" value="Glycosidases"/>
    <property type="match status" value="1"/>
</dbReference>
<sequence length="378" mass="42763">MVSIPKSQPIKSLKELLAWQPGQDEYNVANTPLHLRPSPTLSASPYSDCRVIVCHDMAGGYAEDASPQGNSYSTLYSIQYWNHVDVFIYFSHSLITIPPVVWTNAAHRNGVRCLGTIITEWLPGVLVTDEMVSGPGQAFVDQEGNDIVDRRFFSRAYADKLVQLAVYFKFDGWFINIESILRGGNKQAEQMYAFLAYLRKRLHEAIPNGGELIWYDSVISSTGEVAWQDKLSSENYRFFEQSDGIFTNYTWKEGYVAESAALAGSRNRDVYTGIDIWGRNTFGGGGYTAYKALEVIQRDKTSCALFAPAWTYEFLDKKDFLTNDRLFWTGFHGDKDNKAFLPISAYIPARPSGCSSWFYSNFDRGFGHGFWVNGKVRI</sequence>
<dbReference type="CDD" id="cd06547">
    <property type="entry name" value="GH85_ENGase"/>
    <property type="match status" value="1"/>
</dbReference>
<reference evidence="2 3" key="1">
    <citation type="submission" date="2016-07" db="EMBL/GenBank/DDBJ databases">
        <title>Pervasive Adenine N6-methylation of Active Genes in Fungi.</title>
        <authorList>
            <consortium name="DOE Joint Genome Institute"/>
            <person name="Mondo S.J."/>
            <person name="Dannebaum R.O."/>
            <person name="Kuo R.C."/>
            <person name="Labutti K."/>
            <person name="Haridas S."/>
            <person name="Kuo A."/>
            <person name="Salamov A."/>
            <person name="Ahrendt S.R."/>
            <person name="Lipzen A."/>
            <person name="Sullivan W."/>
            <person name="Andreopoulos W.B."/>
            <person name="Clum A."/>
            <person name="Lindquist E."/>
            <person name="Daum C."/>
            <person name="Ramamoorthy G.K."/>
            <person name="Gryganskyi A."/>
            <person name="Culley D."/>
            <person name="Magnuson J.K."/>
            <person name="James T.Y."/>
            <person name="O'Malley M.A."/>
            <person name="Stajich J.E."/>
            <person name="Spatafora J.W."/>
            <person name="Visel A."/>
            <person name="Grigoriev I.V."/>
        </authorList>
    </citation>
    <scope>NUCLEOTIDE SEQUENCE [LARGE SCALE GENOMIC DNA]</scope>
    <source>
        <strain evidence="2 3">NRRL 3116</strain>
    </source>
</reference>
<dbReference type="InterPro" id="IPR032979">
    <property type="entry name" value="ENGase"/>
</dbReference>
<accession>A0A1Y2G762</accession>
<proteinExistence type="predicted"/>
<dbReference type="OrthoDB" id="284473at2759"/>
<evidence type="ECO:0000313" key="2">
    <source>
        <dbReference type="EMBL" id="ORY99667.1"/>
    </source>
</evidence>
<dbReference type="EMBL" id="MCFF01000066">
    <property type="protein sequence ID" value="ORY99667.1"/>
    <property type="molecule type" value="Genomic_DNA"/>
</dbReference>
<dbReference type="PANTHER" id="PTHR13246">
    <property type="entry name" value="ENDO BETA N-ACETYLGLUCOSAMINIDASE"/>
    <property type="match status" value="1"/>
</dbReference>
<dbReference type="InterPro" id="IPR005201">
    <property type="entry name" value="TIM_ENGase"/>
</dbReference>